<dbReference type="AlphaFoldDB" id="A0A0M9VVS9"/>
<dbReference type="EMBL" id="LGSR01000011">
    <property type="protein sequence ID" value="KOS21313.1"/>
    <property type="molecule type" value="Genomic_DNA"/>
</dbReference>
<dbReference type="GO" id="GO:0005524">
    <property type="term" value="F:ATP binding"/>
    <property type="evidence" value="ECO:0007669"/>
    <property type="project" value="UniProtKB-KW"/>
</dbReference>
<evidence type="ECO:0000256" key="5">
    <source>
        <dbReference type="ARBA" id="ARBA00022679"/>
    </source>
</evidence>
<evidence type="ECO:0000313" key="11">
    <source>
        <dbReference type="EMBL" id="KOS21313.1"/>
    </source>
</evidence>
<keyword evidence="8 9" id="KW-0067">ATP-binding</keyword>
<evidence type="ECO:0000256" key="3">
    <source>
        <dbReference type="ARBA" id="ARBA00012023"/>
    </source>
</evidence>
<organism evidence="11 12">
    <name type="scientific">Escovopsis weberi</name>
    <dbReference type="NCBI Taxonomy" id="150374"/>
    <lineage>
        <taxon>Eukaryota</taxon>
        <taxon>Fungi</taxon>
        <taxon>Dikarya</taxon>
        <taxon>Ascomycota</taxon>
        <taxon>Pezizomycotina</taxon>
        <taxon>Sordariomycetes</taxon>
        <taxon>Hypocreomycetidae</taxon>
        <taxon>Hypocreales</taxon>
        <taxon>Hypocreaceae</taxon>
        <taxon>Escovopsis</taxon>
    </lineage>
</organism>
<name>A0A0M9VVS9_ESCWE</name>
<comment type="domain">
    <text evidence="9">The EXKPK motif is conserved in inositol-pentakisphosphate 2-kinases of both family 1 and 2.</text>
</comment>
<keyword evidence="12" id="KW-1185">Reference proteome</keyword>
<sequence length="558" mass="60987">MAVQPPTPLPTTPPAPKQDPAAPPEEEHSATDDSLVNVDVDVASLLSFLSLDKEPTDPGSPYQSGRASPSTAGSAASDPDEGDISWMTFSDMAVLKAMAGGYQPSICAKCQSGSLSDGGSVKAHKLPALARLPQGTKIVKFVGEGTANAVFEIAVPPDCPTRDRFEGKLLRVAKVASLGETPTYDYTLQQGFYYGFIKSTLGEYAVDQELVVLHNSGIIDELNALLQDIDHTRKPIFQGSYVGLSNWGLLVEDMRPGDDDSHILIEFKPKWLLQSPSAPPKAIRCRQCALDFRKFLLNPIAEKPCPQRKPCPLALGNPTAPKVVRSPFRITNSLPGVAMADKHFEAALAKIMDHDVIHLLRREQGRLDKKGPLHVGPKDQTISLAMTLRDCTLFALIPVNNDHADDSAPIKVRLCDFDWKDPKVKAARWSSTEKALIEEGFYTADWLLCRLNGVDTYHHPPTLCTLECTRPDKALGLYRGLDLIVLEPEDCDPAADARSVKSIELTSPLGAGSVLTVHTQPTDPAVIEAVQEALREYKKEPEDTPLEATYNRYRPFLI</sequence>
<comment type="function">
    <text evidence="1">Has kinase activity and phosphorylates inositol-1,3,4,5,6-pentakisphosphate (Ins(1,3,4,5,6)P5) to produce 1,2,3,4,5,6-hexakisphosphate (InsP6), also known as phytate.</text>
</comment>
<dbReference type="GO" id="GO:0032958">
    <property type="term" value="P:inositol phosphate biosynthetic process"/>
    <property type="evidence" value="ECO:0007669"/>
    <property type="project" value="TreeGrafter"/>
</dbReference>
<dbReference type="GO" id="GO:0005634">
    <property type="term" value="C:nucleus"/>
    <property type="evidence" value="ECO:0007669"/>
    <property type="project" value="TreeGrafter"/>
</dbReference>
<evidence type="ECO:0000313" key="12">
    <source>
        <dbReference type="Proteomes" id="UP000053831"/>
    </source>
</evidence>
<evidence type="ECO:0000256" key="6">
    <source>
        <dbReference type="ARBA" id="ARBA00022741"/>
    </source>
</evidence>
<keyword evidence="6 9" id="KW-0547">Nucleotide-binding</keyword>
<comment type="similarity">
    <text evidence="2">Belongs to the IPK1 type 1 family.</text>
</comment>
<evidence type="ECO:0000256" key="4">
    <source>
        <dbReference type="ARBA" id="ARBA00014846"/>
    </source>
</evidence>
<dbReference type="PANTHER" id="PTHR14456">
    <property type="entry name" value="INOSITOL POLYPHOSPHATE KINASE 1"/>
    <property type="match status" value="1"/>
</dbReference>
<dbReference type="Pfam" id="PF06090">
    <property type="entry name" value="Ins_P5_2-kin"/>
    <property type="match status" value="1"/>
</dbReference>
<proteinExistence type="inferred from homology"/>
<accession>A0A0M9VVS9</accession>
<dbReference type="InterPro" id="IPR009286">
    <property type="entry name" value="Ins_P5_2-kin"/>
</dbReference>
<reference evidence="11 12" key="1">
    <citation type="submission" date="2015-07" db="EMBL/GenBank/DDBJ databases">
        <title>The genome of the fungus Escovopsis weberi, a specialized disease agent of ant agriculture.</title>
        <authorList>
            <person name="de Man T.J."/>
            <person name="Stajich J.E."/>
            <person name="Kubicek C.P."/>
            <person name="Chenthamara K."/>
            <person name="Atanasova L."/>
            <person name="Druzhinina I.S."/>
            <person name="Birnbaum S."/>
            <person name="Barribeau S.M."/>
            <person name="Teiling C."/>
            <person name="Suen G."/>
            <person name="Currie C."/>
            <person name="Gerardo N.M."/>
        </authorList>
    </citation>
    <scope>NUCLEOTIDE SEQUENCE [LARGE SCALE GENOMIC DNA]</scope>
</reference>
<evidence type="ECO:0000256" key="7">
    <source>
        <dbReference type="ARBA" id="ARBA00022777"/>
    </source>
</evidence>
<evidence type="ECO:0000256" key="8">
    <source>
        <dbReference type="ARBA" id="ARBA00022840"/>
    </source>
</evidence>
<keyword evidence="7 9" id="KW-0418">Kinase</keyword>
<dbReference type="OrthoDB" id="272370at2759"/>
<gene>
    <name evidence="11" type="ORF">ESCO_006764</name>
</gene>
<feature type="region of interest" description="Disordered" evidence="10">
    <location>
        <begin position="1"/>
        <end position="36"/>
    </location>
</feature>
<keyword evidence="5 9" id="KW-0808">Transferase</keyword>
<feature type="compositionally biased region" description="Pro residues" evidence="10">
    <location>
        <begin position="1"/>
        <end position="23"/>
    </location>
</feature>
<evidence type="ECO:0000256" key="2">
    <source>
        <dbReference type="ARBA" id="ARBA00008305"/>
    </source>
</evidence>
<dbReference type="STRING" id="150374.A0A0M9VVS9"/>
<feature type="region of interest" description="Disordered" evidence="10">
    <location>
        <begin position="49"/>
        <end position="83"/>
    </location>
</feature>
<dbReference type="EC" id="2.7.1.158" evidence="3 9"/>
<dbReference type="Proteomes" id="UP000053831">
    <property type="component" value="Unassembled WGS sequence"/>
</dbReference>
<comment type="function">
    <text evidence="9">Phosphorylates Ins(1,3,4,5,6)P5 at position 2 to form Ins(1,2,3,4,5,6)P6 (InsP6 or phytate).</text>
</comment>
<feature type="compositionally biased region" description="Polar residues" evidence="10">
    <location>
        <begin position="61"/>
        <end position="74"/>
    </location>
</feature>
<comment type="caution">
    <text evidence="11">The sequence shown here is derived from an EMBL/GenBank/DDBJ whole genome shotgun (WGS) entry which is preliminary data.</text>
</comment>
<dbReference type="GO" id="GO:0035299">
    <property type="term" value="F:inositol-1,3,4,5,6-pentakisphosphate 2-kinase activity"/>
    <property type="evidence" value="ECO:0007669"/>
    <property type="project" value="UniProtKB-EC"/>
</dbReference>
<comment type="catalytic activity">
    <reaction evidence="9">
        <text>1D-myo-inositol 1,3,4,5,6-pentakisphosphate + ATP = 1D-myo-inositol hexakisphosphate + ADP + H(+)</text>
        <dbReference type="Rhea" id="RHEA:20313"/>
        <dbReference type="ChEBI" id="CHEBI:15378"/>
        <dbReference type="ChEBI" id="CHEBI:30616"/>
        <dbReference type="ChEBI" id="CHEBI:57733"/>
        <dbReference type="ChEBI" id="CHEBI:58130"/>
        <dbReference type="ChEBI" id="CHEBI:456216"/>
        <dbReference type="EC" id="2.7.1.158"/>
    </reaction>
</comment>
<dbReference type="PANTHER" id="PTHR14456:SF2">
    <property type="entry name" value="INOSITOL-PENTAKISPHOSPHATE 2-KINASE"/>
    <property type="match status" value="1"/>
</dbReference>
<protein>
    <recommendedName>
        <fullName evidence="4 9">Inositol-pentakisphosphate 2-kinase</fullName>
        <ecNumber evidence="3 9">2.7.1.158</ecNumber>
    </recommendedName>
</protein>
<evidence type="ECO:0000256" key="9">
    <source>
        <dbReference type="RuleBase" id="RU364126"/>
    </source>
</evidence>
<evidence type="ECO:0000256" key="10">
    <source>
        <dbReference type="SAM" id="MobiDB-lite"/>
    </source>
</evidence>
<evidence type="ECO:0000256" key="1">
    <source>
        <dbReference type="ARBA" id="ARBA00003979"/>
    </source>
</evidence>